<dbReference type="Gene3D" id="3.30.565.10">
    <property type="entry name" value="Histidine kinase-like ATPase, C-terminal domain"/>
    <property type="match status" value="1"/>
</dbReference>
<dbReference type="Pfam" id="PF00072">
    <property type="entry name" value="Response_reg"/>
    <property type="match status" value="1"/>
</dbReference>
<evidence type="ECO:0000256" key="2">
    <source>
        <dbReference type="ARBA" id="ARBA00012438"/>
    </source>
</evidence>
<keyword evidence="5" id="KW-1133">Transmembrane helix</keyword>
<feature type="transmembrane region" description="Helical" evidence="5">
    <location>
        <begin position="12"/>
        <end position="35"/>
    </location>
</feature>
<dbReference type="SUPFAM" id="SSF52172">
    <property type="entry name" value="CheY-like"/>
    <property type="match status" value="1"/>
</dbReference>
<evidence type="ECO:0000313" key="8">
    <source>
        <dbReference type="EMBL" id="PSX12181.1"/>
    </source>
</evidence>
<dbReference type="SUPFAM" id="SSF55874">
    <property type="entry name" value="ATPase domain of HSP90 chaperone/DNA topoisomerase II/histidine kinase"/>
    <property type="match status" value="1"/>
</dbReference>
<keyword evidence="5" id="KW-0812">Transmembrane</keyword>
<feature type="domain" description="Histidine kinase" evidence="6">
    <location>
        <begin position="466"/>
        <end position="691"/>
    </location>
</feature>
<evidence type="ECO:0000256" key="4">
    <source>
        <dbReference type="PROSITE-ProRule" id="PRU00169"/>
    </source>
</evidence>
<feature type="transmembrane region" description="Helical" evidence="5">
    <location>
        <begin position="121"/>
        <end position="141"/>
    </location>
</feature>
<feature type="transmembrane region" description="Helical" evidence="5">
    <location>
        <begin position="224"/>
        <end position="243"/>
    </location>
</feature>
<dbReference type="PROSITE" id="PS50109">
    <property type="entry name" value="HIS_KIN"/>
    <property type="match status" value="1"/>
</dbReference>
<dbReference type="SMART" id="SM00387">
    <property type="entry name" value="HATPase_c"/>
    <property type="match status" value="1"/>
</dbReference>
<keyword evidence="8" id="KW-0418">Kinase</keyword>
<dbReference type="Gene3D" id="3.40.50.2300">
    <property type="match status" value="1"/>
</dbReference>
<evidence type="ECO:0000256" key="3">
    <source>
        <dbReference type="ARBA" id="ARBA00022553"/>
    </source>
</evidence>
<proteinExistence type="predicted"/>
<dbReference type="PROSITE" id="PS50110">
    <property type="entry name" value="RESPONSE_REGULATORY"/>
    <property type="match status" value="1"/>
</dbReference>
<dbReference type="Pfam" id="PF02518">
    <property type="entry name" value="HATPase_c"/>
    <property type="match status" value="1"/>
</dbReference>
<name>A0ABX5H8M2_PHOAN</name>
<feature type="transmembrane region" description="Helical" evidence="5">
    <location>
        <begin position="250"/>
        <end position="272"/>
    </location>
</feature>
<dbReference type="SMART" id="SM00448">
    <property type="entry name" value="REC"/>
    <property type="match status" value="1"/>
</dbReference>
<comment type="catalytic activity">
    <reaction evidence="1">
        <text>ATP + protein L-histidine = ADP + protein N-phospho-L-histidine.</text>
        <dbReference type="EC" id="2.7.13.3"/>
    </reaction>
</comment>
<dbReference type="InterPro" id="IPR004358">
    <property type="entry name" value="Sig_transdc_His_kin-like_C"/>
</dbReference>
<evidence type="ECO:0000256" key="1">
    <source>
        <dbReference type="ARBA" id="ARBA00000085"/>
    </source>
</evidence>
<dbReference type="InterPro" id="IPR003594">
    <property type="entry name" value="HATPase_dom"/>
</dbReference>
<dbReference type="RefSeq" id="WP_107187835.1">
    <property type="nucleotide sequence ID" value="NZ_PYOU01000002.1"/>
</dbReference>
<dbReference type="PANTHER" id="PTHR43547">
    <property type="entry name" value="TWO-COMPONENT HISTIDINE KINASE"/>
    <property type="match status" value="1"/>
</dbReference>
<gene>
    <name evidence="8" type="ORF">C0W27_03020</name>
</gene>
<evidence type="ECO:0000259" key="6">
    <source>
        <dbReference type="PROSITE" id="PS50109"/>
    </source>
</evidence>
<protein>
    <recommendedName>
        <fullName evidence="2">histidine kinase</fullName>
        <ecNumber evidence="2">2.7.13.3</ecNumber>
    </recommendedName>
</protein>
<dbReference type="InterPro" id="IPR011006">
    <property type="entry name" value="CheY-like_superfamily"/>
</dbReference>
<feature type="transmembrane region" description="Helical" evidence="5">
    <location>
        <begin position="47"/>
        <end position="68"/>
    </location>
</feature>
<feature type="domain" description="Response regulatory" evidence="7">
    <location>
        <begin position="844"/>
        <end position="957"/>
    </location>
</feature>
<reference evidence="8 9" key="1">
    <citation type="submission" date="2018-01" db="EMBL/GenBank/DDBJ databases">
        <title>Whole genome sequencing of Histamine producing bacteria.</title>
        <authorList>
            <person name="Butler K."/>
        </authorList>
    </citation>
    <scope>NUCLEOTIDE SEQUENCE [LARGE SCALE GENOMIC DNA]</scope>
    <source>
        <strain evidence="8 9">A6-1</strain>
    </source>
</reference>
<keyword evidence="5" id="KW-0472">Membrane</keyword>
<dbReference type="InterPro" id="IPR001789">
    <property type="entry name" value="Sig_transdc_resp-reg_receiver"/>
</dbReference>
<dbReference type="Proteomes" id="UP000240989">
    <property type="component" value="Unassembled WGS sequence"/>
</dbReference>
<dbReference type="GO" id="GO:0016301">
    <property type="term" value="F:kinase activity"/>
    <property type="evidence" value="ECO:0007669"/>
    <property type="project" value="UniProtKB-KW"/>
</dbReference>
<dbReference type="InterPro" id="IPR036890">
    <property type="entry name" value="HATPase_C_sf"/>
</dbReference>
<comment type="caution">
    <text evidence="8">The sequence shown here is derived from an EMBL/GenBank/DDBJ whole genome shotgun (WGS) entry which is preliminary data.</text>
</comment>
<dbReference type="EMBL" id="PYOU01000002">
    <property type="protein sequence ID" value="PSX12181.1"/>
    <property type="molecule type" value="Genomic_DNA"/>
</dbReference>
<dbReference type="CDD" id="cd17546">
    <property type="entry name" value="REC_hyHK_CKI1_RcsC-like"/>
    <property type="match status" value="1"/>
</dbReference>
<feature type="transmembrane region" description="Helical" evidence="5">
    <location>
        <begin position="80"/>
        <end position="101"/>
    </location>
</feature>
<keyword evidence="8" id="KW-0808">Transferase</keyword>
<feature type="transmembrane region" description="Helical" evidence="5">
    <location>
        <begin position="193"/>
        <end position="218"/>
    </location>
</feature>
<accession>A0ABX5H8M2</accession>
<dbReference type="InterPro" id="IPR005467">
    <property type="entry name" value="His_kinase_dom"/>
</dbReference>
<evidence type="ECO:0000313" key="9">
    <source>
        <dbReference type="Proteomes" id="UP000240989"/>
    </source>
</evidence>
<feature type="transmembrane region" description="Helical" evidence="5">
    <location>
        <begin position="161"/>
        <end position="181"/>
    </location>
</feature>
<dbReference type="PRINTS" id="PR00344">
    <property type="entry name" value="BCTRLSENSOR"/>
</dbReference>
<feature type="modified residue" description="4-aspartylphosphate" evidence="4">
    <location>
        <position position="893"/>
    </location>
</feature>
<evidence type="ECO:0000259" key="7">
    <source>
        <dbReference type="PROSITE" id="PS50110"/>
    </source>
</evidence>
<organism evidence="8 9">
    <name type="scientific">Photobacterium angustum</name>
    <dbReference type="NCBI Taxonomy" id="661"/>
    <lineage>
        <taxon>Bacteria</taxon>
        <taxon>Pseudomonadati</taxon>
        <taxon>Pseudomonadota</taxon>
        <taxon>Gammaproteobacteria</taxon>
        <taxon>Vibrionales</taxon>
        <taxon>Vibrionaceae</taxon>
        <taxon>Photobacterium</taxon>
    </lineage>
</organism>
<sequence>MADLYQAITTNVIAIFLIAISAVIAVWTGYFARFLHSKPSLSHDKRIYFPYIIYTSFISLWILSNAYFQSSLLIERSDIVAVNIALAANIFSGLAFIFAYLFSCRITSKKDNFSLTFTQKFLLYTSIIITLLTNIIPRINITSIDIKAIGVFYINFGELSFIFFGMLIIILLSTIINLLILHKNNTCINRVKAKYMITGIIAFISSTFLIHFIAAVIFHDFTAAWLPPALSVIEVFLIGYALFNSRFYSLKYIIFITSSTFINIIFYTAPVILLELYHIKETPFFLVLWTLITGFFWHRTLRLVRLFANKIIYHKKGNPVENITKIISEFKISTDLGISKLNTVIHSNNGIIVQVSNKNQLLRDYFKTGRNILLKQDLDVLLNDNVLADNHLHLVSEQLHKMGVTLVVPILDESKKITHFYIASKEMSNVLFSCEEIMGLQRLFERANRFIDTEEKVRKSQVLAGSIAHEIRNPLSKIKYHFEKIDTDFLSVHKESINSLATLEIEKIHQELTEGKKALQLGTKFIDVILDELRGSSISTSFFQHYSAASLTSQALNDFSLYSEEHKKRIHLEATNNFYFYGSDTLFSFVLFNLLKNAVYYFDTFPESHISIQFEKGLKHNKIHVRDTGPGITEEQLENLFDEFYSFGKVSGNGLGLAYCKKVMESFSGSISCHSILGEFTEFTLTFPASNIQSNGELTNPRIKQHLSGQSCLILSASSLSKKLTESFNGLNMDIESSNDPYLSFTRLKDRPFNFIVIDHRLYITHYDQISMLREGKYGYLAQITPIFIFNSTSINLNNDRISVPKYTQGYIDTLNGALAFECSLEVIINDAKFAPLGSLNDKTVLVVDDMHANRLLVKAYLSKEGINVIQAASGYEAIEQVTKNNIDLIFMDIHMPGMNGIETAKQLKELDSTMPIVAVSGEYGEKIVSDIHEVMDDYIVKPIEKSTLVSLISKWLIINKVTD</sequence>
<dbReference type="EC" id="2.7.13.3" evidence="2"/>
<keyword evidence="3 4" id="KW-0597">Phosphoprotein</keyword>
<dbReference type="PANTHER" id="PTHR43547:SF2">
    <property type="entry name" value="HYBRID SIGNAL TRANSDUCTION HISTIDINE KINASE C"/>
    <property type="match status" value="1"/>
</dbReference>
<evidence type="ECO:0000256" key="5">
    <source>
        <dbReference type="SAM" id="Phobius"/>
    </source>
</evidence>
<keyword evidence="9" id="KW-1185">Reference proteome</keyword>